<keyword evidence="1" id="KW-0732">Signal</keyword>
<dbReference type="RefSeq" id="XP_003109258.2">
    <property type="nucleotide sequence ID" value="XM_003109210.2"/>
</dbReference>
<dbReference type="OrthoDB" id="5808109at2759"/>
<dbReference type="eggNOG" id="ENOG502TIZR">
    <property type="taxonomic scope" value="Eukaryota"/>
</dbReference>
<dbReference type="OMA" id="CTGMINA"/>
<evidence type="ECO:0000313" key="3">
    <source>
        <dbReference type="Proteomes" id="UP000008281"/>
    </source>
</evidence>
<dbReference type="AlphaFoldDB" id="E3M3M6"/>
<dbReference type="InParanoid" id="E3M3M6"/>
<gene>
    <name evidence="2" type="ORF">CRE_07986</name>
</gene>
<protein>
    <recommendedName>
        <fullName evidence="4">Saposin B-type domain-containing protein</fullName>
    </recommendedName>
</protein>
<feature type="signal peptide" evidence="1">
    <location>
        <begin position="1"/>
        <end position="21"/>
    </location>
</feature>
<dbReference type="GeneID" id="9821182"/>
<name>E3M3M6_CAERE</name>
<evidence type="ECO:0000313" key="2">
    <source>
        <dbReference type="EMBL" id="EFO90623.1"/>
    </source>
</evidence>
<dbReference type="FunCoup" id="E3M3M6">
    <property type="interactions" value="1078"/>
</dbReference>
<dbReference type="KEGG" id="crq:GCK72_000506"/>
<sequence>MKFTLLAAFFLLAVFVTSTDAASTDGMCIMCSGLIQIPKNWKDAQELLSYGCKSLGEAADACTGMINAADLTASYPRMYIWIIRLRAIGCQKFCQ</sequence>
<dbReference type="EMBL" id="DS268423">
    <property type="protein sequence ID" value="EFO90623.1"/>
    <property type="molecule type" value="Genomic_DNA"/>
</dbReference>
<dbReference type="HOGENOM" id="CLU_184691_0_0_1"/>
<dbReference type="PANTHER" id="PTHR36950:SF5">
    <property type="entry name" value="SAPOSIN B-TYPE DOMAIN-CONTAINING PROTEIN"/>
    <property type="match status" value="1"/>
</dbReference>
<accession>E3M3M6</accession>
<dbReference type="Proteomes" id="UP000008281">
    <property type="component" value="Unassembled WGS sequence"/>
</dbReference>
<evidence type="ECO:0008006" key="4">
    <source>
        <dbReference type="Google" id="ProtNLM"/>
    </source>
</evidence>
<feature type="chain" id="PRO_5003175120" description="Saposin B-type domain-containing protein" evidence="1">
    <location>
        <begin position="22"/>
        <end position="95"/>
    </location>
</feature>
<keyword evidence="3" id="KW-1185">Reference proteome</keyword>
<evidence type="ECO:0000256" key="1">
    <source>
        <dbReference type="SAM" id="SignalP"/>
    </source>
</evidence>
<reference evidence="2" key="1">
    <citation type="submission" date="2007-07" db="EMBL/GenBank/DDBJ databases">
        <title>PCAP assembly of the Caenorhabditis remanei genome.</title>
        <authorList>
            <consortium name="The Caenorhabditis remanei Sequencing Consortium"/>
            <person name="Wilson R.K."/>
        </authorList>
    </citation>
    <scope>NUCLEOTIDE SEQUENCE [LARGE SCALE GENOMIC DNA]</scope>
    <source>
        <strain evidence="2">PB4641</strain>
    </source>
</reference>
<dbReference type="PANTHER" id="PTHR36950">
    <property type="entry name" value="PROTEIN CBG24898-RELATED"/>
    <property type="match status" value="1"/>
</dbReference>
<proteinExistence type="predicted"/>
<dbReference type="CTD" id="9821182"/>
<organism evidence="3">
    <name type="scientific">Caenorhabditis remanei</name>
    <name type="common">Caenorhabditis vulgaris</name>
    <dbReference type="NCBI Taxonomy" id="31234"/>
    <lineage>
        <taxon>Eukaryota</taxon>
        <taxon>Metazoa</taxon>
        <taxon>Ecdysozoa</taxon>
        <taxon>Nematoda</taxon>
        <taxon>Chromadorea</taxon>
        <taxon>Rhabditida</taxon>
        <taxon>Rhabditina</taxon>
        <taxon>Rhabditomorpha</taxon>
        <taxon>Rhabditoidea</taxon>
        <taxon>Rhabditidae</taxon>
        <taxon>Peloderinae</taxon>
        <taxon>Caenorhabditis</taxon>
    </lineage>
</organism>